<proteinExistence type="predicted"/>
<evidence type="ECO:0000256" key="7">
    <source>
        <dbReference type="SAM" id="Coils"/>
    </source>
</evidence>
<dbReference type="GO" id="GO:0009252">
    <property type="term" value="P:peptidoglycan biosynthetic process"/>
    <property type="evidence" value="ECO:0007669"/>
    <property type="project" value="UniProtKB-UniPathway"/>
</dbReference>
<keyword evidence="2" id="KW-0808">Transferase</keyword>
<name>E3H977_ILYPC</name>
<feature type="signal peptide" evidence="8">
    <location>
        <begin position="1"/>
        <end position="18"/>
    </location>
</feature>
<comment type="pathway">
    <text evidence="1 6">Cell wall biogenesis; peptidoglycan biosynthesis.</text>
</comment>
<dbReference type="PROSITE" id="PS51781">
    <property type="entry name" value="SH3B"/>
    <property type="match status" value="1"/>
</dbReference>
<dbReference type="RefSeq" id="WP_013387444.1">
    <property type="nucleotide sequence ID" value="NC_014632.1"/>
</dbReference>
<evidence type="ECO:0000256" key="6">
    <source>
        <dbReference type="PROSITE-ProRule" id="PRU01373"/>
    </source>
</evidence>
<evidence type="ECO:0000256" key="1">
    <source>
        <dbReference type="ARBA" id="ARBA00004752"/>
    </source>
</evidence>
<dbReference type="HOGENOM" id="CLU_032552_1_0_0"/>
<evidence type="ECO:0000256" key="3">
    <source>
        <dbReference type="ARBA" id="ARBA00022960"/>
    </source>
</evidence>
<dbReference type="Pfam" id="PF03734">
    <property type="entry name" value="YkuD"/>
    <property type="match status" value="1"/>
</dbReference>
<dbReference type="Gene3D" id="2.30.30.40">
    <property type="entry name" value="SH3 Domains"/>
    <property type="match status" value="1"/>
</dbReference>
<feature type="coiled-coil region" evidence="7">
    <location>
        <begin position="27"/>
        <end position="68"/>
    </location>
</feature>
<dbReference type="InterPro" id="IPR005490">
    <property type="entry name" value="LD_TPept_cat_dom"/>
</dbReference>
<dbReference type="GO" id="GO:0071555">
    <property type="term" value="P:cell wall organization"/>
    <property type="evidence" value="ECO:0007669"/>
    <property type="project" value="UniProtKB-UniRule"/>
</dbReference>
<feature type="domain" description="L,D-TPase catalytic" evidence="10">
    <location>
        <begin position="293"/>
        <end position="441"/>
    </location>
</feature>
<dbReference type="InterPro" id="IPR038063">
    <property type="entry name" value="Transpep_catalytic_dom"/>
</dbReference>
<evidence type="ECO:0000313" key="11">
    <source>
        <dbReference type="EMBL" id="ADO82776.1"/>
    </source>
</evidence>
<evidence type="ECO:0000259" key="10">
    <source>
        <dbReference type="PROSITE" id="PS52029"/>
    </source>
</evidence>
<feature type="domain" description="SH3b" evidence="9">
    <location>
        <begin position="105"/>
        <end position="175"/>
    </location>
</feature>
<dbReference type="EMBL" id="CP002281">
    <property type="protein sequence ID" value="ADO82776.1"/>
    <property type="molecule type" value="Genomic_DNA"/>
</dbReference>
<evidence type="ECO:0000256" key="4">
    <source>
        <dbReference type="ARBA" id="ARBA00022984"/>
    </source>
</evidence>
<organism evidence="11 12">
    <name type="scientific">Ilyobacter polytropus (strain ATCC 51220 / DSM 2926 / LMG 16218 / CuHBu1)</name>
    <dbReference type="NCBI Taxonomy" id="572544"/>
    <lineage>
        <taxon>Bacteria</taxon>
        <taxon>Fusobacteriati</taxon>
        <taxon>Fusobacteriota</taxon>
        <taxon>Fusobacteriia</taxon>
        <taxon>Fusobacteriales</taxon>
        <taxon>Fusobacteriaceae</taxon>
        <taxon>Ilyobacter</taxon>
    </lineage>
</organism>
<dbReference type="Gene3D" id="2.40.440.10">
    <property type="entry name" value="L,D-transpeptidase catalytic domain-like"/>
    <property type="match status" value="1"/>
</dbReference>
<feature type="active site" description="Nucleophile" evidence="6">
    <location>
        <position position="404"/>
    </location>
</feature>
<dbReference type="OrthoDB" id="92744at2"/>
<reference evidence="11 12" key="1">
    <citation type="journal article" date="2010" name="Stand. Genomic Sci.">
        <title>Complete genome sequence of Ilyobacter polytropus type strain (CuHbu1).</title>
        <authorList>
            <person name="Sikorski J."/>
            <person name="Chertkov O."/>
            <person name="Lapidus A."/>
            <person name="Nolan M."/>
            <person name="Lucas S."/>
            <person name="Del Rio T.G."/>
            <person name="Tice H."/>
            <person name="Cheng J.F."/>
            <person name="Tapia R."/>
            <person name="Han C."/>
            <person name="Goodwin L."/>
            <person name="Pitluck S."/>
            <person name="Liolios K."/>
            <person name="Ivanova N."/>
            <person name="Mavromatis K."/>
            <person name="Mikhailova N."/>
            <person name="Pati A."/>
            <person name="Chen A."/>
            <person name="Palaniappan K."/>
            <person name="Land M."/>
            <person name="Hauser L."/>
            <person name="Chang Y.J."/>
            <person name="Jeffries C.D."/>
            <person name="Brambilla E."/>
            <person name="Yasawong M."/>
            <person name="Rohde M."/>
            <person name="Pukall R."/>
            <person name="Spring S."/>
            <person name="Goker M."/>
            <person name="Woyke T."/>
            <person name="Bristow J."/>
            <person name="Eisen J.A."/>
            <person name="Markowitz V."/>
            <person name="Hugenholtz P."/>
            <person name="Kyrpides N.C."/>
            <person name="Klenk H.P."/>
        </authorList>
    </citation>
    <scope>NUCLEOTIDE SEQUENCE [LARGE SCALE GENOMIC DNA]</scope>
    <source>
        <strain evidence="12">ATCC 51220 / DSM 2926 / LMG 16218 / CuHBu1</strain>
    </source>
</reference>
<keyword evidence="8" id="KW-0732">Signal</keyword>
<sequence length="441" mass="50456">MKKFLLIIFALTAFYGCASLEEGTSKVQLLEYKLSKIQNENTNSEKEIKNYKKRITASKNEISEINQKLSEIKSLAEESETIHVFQEKITPNLKFERKYFGKLPETLNYVFVRSRRINLREGPTTISTIISNANYLDKLPLLEEVTNKQGTKWYKVLDKSGREVYVHSGVVVKRIFRFNTMVDNLNKLDTFINGELEKNRTIAFIRAYVPNPNSVNLKRKKDRYGNVADQSAAAHSERGTLFIPDSTIISIDENEITENNMTKIKVSYATEKSISVHNSFISKSPKINRSPNKAVVIDTTNQNFGVFQRIKGEWTLISYVYSKTGSKSRLGFRTPKGFFMVPNAKKIMTYNSEIGEKQGYAQYAIRFSGGGYIHATPFSYDENKEATRGWKEGTLGTSPGTRKCVRNEEEHAKFLFDWVLRGKISNENYQSVYDNVAVIVM</sequence>
<dbReference type="GO" id="GO:0008360">
    <property type="term" value="P:regulation of cell shape"/>
    <property type="evidence" value="ECO:0007669"/>
    <property type="project" value="UniProtKB-UniRule"/>
</dbReference>
<keyword evidence="4 6" id="KW-0573">Peptidoglycan synthesis</keyword>
<evidence type="ECO:0000259" key="9">
    <source>
        <dbReference type="PROSITE" id="PS51781"/>
    </source>
</evidence>
<feature type="chain" id="PRO_5003171077" evidence="8">
    <location>
        <begin position="19"/>
        <end position="441"/>
    </location>
</feature>
<accession>E3H977</accession>
<evidence type="ECO:0000256" key="5">
    <source>
        <dbReference type="ARBA" id="ARBA00023316"/>
    </source>
</evidence>
<keyword evidence="3 6" id="KW-0133">Cell shape</keyword>
<dbReference type="UniPathway" id="UPA00219"/>
<keyword evidence="5 6" id="KW-0961">Cell wall biogenesis/degradation</keyword>
<dbReference type="Pfam" id="PF08239">
    <property type="entry name" value="SH3_3"/>
    <property type="match status" value="1"/>
</dbReference>
<protein>
    <submittedName>
        <fullName evidence="11">ErfK/YbiS/YcfS/YnhG family protein</fullName>
    </submittedName>
</protein>
<keyword evidence="12" id="KW-1185">Reference proteome</keyword>
<dbReference type="SMART" id="SM00287">
    <property type="entry name" value="SH3b"/>
    <property type="match status" value="1"/>
</dbReference>
<dbReference type="GO" id="GO:0016740">
    <property type="term" value="F:transferase activity"/>
    <property type="evidence" value="ECO:0007669"/>
    <property type="project" value="UniProtKB-KW"/>
</dbReference>
<dbReference type="AlphaFoldDB" id="E3H977"/>
<keyword evidence="7" id="KW-0175">Coiled coil</keyword>
<dbReference type="PROSITE" id="PS51257">
    <property type="entry name" value="PROKAR_LIPOPROTEIN"/>
    <property type="match status" value="1"/>
</dbReference>
<evidence type="ECO:0000256" key="8">
    <source>
        <dbReference type="SAM" id="SignalP"/>
    </source>
</evidence>
<dbReference type="InterPro" id="IPR003646">
    <property type="entry name" value="SH3-like_bac-type"/>
</dbReference>
<evidence type="ECO:0000256" key="2">
    <source>
        <dbReference type="ARBA" id="ARBA00022679"/>
    </source>
</evidence>
<dbReference type="PROSITE" id="PS52029">
    <property type="entry name" value="LD_TPASE"/>
    <property type="match status" value="1"/>
</dbReference>
<gene>
    <name evidence="11" type="ordered locus">Ilyop_0995</name>
</gene>
<dbReference type="SUPFAM" id="SSF141523">
    <property type="entry name" value="L,D-transpeptidase catalytic domain-like"/>
    <property type="match status" value="1"/>
</dbReference>
<feature type="active site" description="Proton donor/acceptor" evidence="6">
    <location>
        <position position="374"/>
    </location>
</feature>
<dbReference type="KEGG" id="ipo:Ilyop_0995"/>
<dbReference type="Proteomes" id="UP000006875">
    <property type="component" value="Chromosome"/>
</dbReference>
<dbReference type="eggNOG" id="COG1376">
    <property type="taxonomic scope" value="Bacteria"/>
</dbReference>
<evidence type="ECO:0000313" key="12">
    <source>
        <dbReference type="Proteomes" id="UP000006875"/>
    </source>
</evidence>
<dbReference type="CDD" id="cd16913">
    <property type="entry name" value="YkuD_like"/>
    <property type="match status" value="1"/>
</dbReference>